<protein>
    <submittedName>
        <fullName evidence="1">Uncharacterized protein</fullName>
    </submittedName>
</protein>
<dbReference type="GO" id="GO:0061458">
    <property type="term" value="P:reproductive system development"/>
    <property type="evidence" value="ECO:0007669"/>
    <property type="project" value="TreeGrafter"/>
</dbReference>
<dbReference type="EMBL" id="GBRH01245289">
    <property type="protein sequence ID" value="JAD52606.1"/>
    <property type="molecule type" value="Transcribed_RNA"/>
</dbReference>
<reference evidence="1" key="2">
    <citation type="journal article" date="2015" name="Data Brief">
        <title>Shoot transcriptome of the giant reed, Arundo donax.</title>
        <authorList>
            <person name="Barrero R.A."/>
            <person name="Guerrero F.D."/>
            <person name="Moolhuijzen P."/>
            <person name="Goolsby J.A."/>
            <person name="Tidwell J."/>
            <person name="Bellgard S.E."/>
            <person name="Bellgard M.I."/>
        </authorList>
    </citation>
    <scope>NUCLEOTIDE SEQUENCE</scope>
    <source>
        <tissue evidence="1">Shoot tissue taken approximately 20 cm above the soil surface</tissue>
    </source>
</reference>
<accession>A0A0A9AND4</accession>
<dbReference type="AlphaFoldDB" id="A0A0A9AND4"/>
<reference evidence="1" key="1">
    <citation type="submission" date="2014-09" db="EMBL/GenBank/DDBJ databases">
        <authorList>
            <person name="Magalhaes I.L.F."/>
            <person name="Oliveira U."/>
            <person name="Santos F.R."/>
            <person name="Vidigal T.H.D.A."/>
            <person name="Brescovit A.D."/>
            <person name="Santos A.J."/>
        </authorList>
    </citation>
    <scope>NUCLEOTIDE SEQUENCE</scope>
    <source>
        <tissue evidence="1">Shoot tissue taken approximately 20 cm above the soil surface</tissue>
    </source>
</reference>
<dbReference type="PANTHER" id="PTHR47149">
    <property type="entry name" value="F-BOX PROTEIN RMF"/>
    <property type="match status" value="1"/>
</dbReference>
<organism evidence="1">
    <name type="scientific">Arundo donax</name>
    <name type="common">Giant reed</name>
    <name type="synonym">Donax arundinaceus</name>
    <dbReference type="NCBI Taxonomy" id="35708"/>
    <lineage>
        <taxon>Eukaryota</taxon>
        <taxon>Viridiplantae</taxon>
        <taxon>Streptophyta</taxon>
        <taxon>Embryophyta</taxon>
        <taxon>Tracheophyta</taxon>
        <taxon>Spermatophyta</taxon>
        <taxon>Magnoliopsida</taxon>
        <taxon>Liliopsida</taxon>
        <taxon>Poales</taxon>
        <taxon>Poaceae</taxon>
        <taxon>PACMAD clade</taxon>
        <taxon>Arundinoideae</taxon>
        <taxon>Arundineae</taxon>
        <taxon>Arundo</taxon>
    </lineage>
</organism>
<proteinExistence type="predicted"/>
<dbReference type="GO" id="GO:0005634">
    <property type="term" value="C:nucleus"/>
    <property type="evidence" value="ECO:0007669"/>
    <property type="project" value="TreeGrafter"/>
</dbReference>
<sequence>MAHGTAYAAAVNSNLKPSQGLLTRFMAMQDTTGDGQIVSIRITQQLL</sequence>
<dbReference type="PANTHER" id="PTHR47149:SF1">
    <property type="entry name" value="F-BOX PROTEIN RMF"/>
    <property type="match status" value="1"/>
</dbReference>
<name>A0A0A9AND4_ARUDO</name>
<evidence type="ECO:0000313" key="1">
    <source>
        <dbReference type="EMBL" id="JAD52606.1"/>
    </source>
</evidence>